<keyword evidence="2" id="KW-1185">Reference proteome</keyword>
<gene>
    <name evidence="1" type="ORF">NRB56_76730</name>
</gene>
<evidence type="ECO:0008006" key="3">
    <source>
        <dbReference type="Google" id="ProtNLM"/>
    </source>
</evidence>
<reference evidence="1 2" key="1">
    <citation type="submission" date="2019-10" db="EMBL/GenBank/DDBJ databases">
        <title>Nocardia macrotermitis sp. nov. and Nocardia aurantia sp. nov., isolated from the gut of fungus growing-termite Macrotermes natalensis.</title>
        <authorList>
            <person name="Benndorf R."/>
            <person name="Schwitalla J."/>
            <person name="Martin K."/>
            <person name="De Beer W."/>
            <person name="Kaster A.-K."/>
            <person name="Vollmers J."/>
            <person name="Poulsen M."/>
            <person name="Beemelmanns C."/>
        </authorList>
    </citation>
    <scope>NUCLEOTIDE SEQUENCE [LARGE SCALE GENOMIC DNA]</scope>
    <source>
        <strain evidence="1 2">RB56</strain>
    </source>
</reference>
<dbReference type="InterPro" id="IPR007995">
    <property type="entry name" value="DUF742"/>
</dbReference>
<dbReference type="Proteomes" id="UP000431401">
    <property type="component" value="Unassembled WGS sequence"/>
</dbReference>
<dbReference type="Pfam" id="PF05331">
    <property type="entry name" value="DUF742"/>
    <property type="match status" value="1"/>
</dbReference>
<protein>
    <recommendedName>
        <fullName evidence="3">DUF742 domain-containing protein</fullName>
    </recommendedName>
</protein>
<dbReference type="RefSeq" id="WP_319944125.1">
    <property type="nucleotide sequence ID" value="NZ_WEGI01000058.1"/>
</dbReference>
<evidence type="ECO:0000313" key="1">
    <source>
        <dbReference type="EMBL" id="MQY32056.1"/>
    </source>
</evidence>
<name>A0A7K0E1U2_9NOCA</name>
<dbReference type="PANTHER" id="PTHR36221:SF1">
    <property type="entry name" value="DUF742 DOMAIN-CONTAINING PROTEIN"/>
    <property type="match status" value="1"/>
</dbReference>
<organism evidence="1 2">
    <name type="scientific">Nocardia aurantia</name>
    <dbReference type="NCBI Taxonomy" id="2585199"/>
    <lineage>
        <taxon>Bacteria</taxon>
        <taxon>Bacillati</taxon>
        <taxon>Actinomycetota</taxon>
        <taxon>Actinomycetes</taxon>
        <taxon>Mycobacteriales</taxon>
        <taxon>Nocardiaceae</taxon>
        <taxon>Nocardia</taxon>
    </lineage>
</organism>
<accession>A0A7K0E1U2</accession>
<evidence type="ECO:0000313" key="2">
    <source>
        <dbReference type="Proteomes" id="UP000431401"/>
    </source>
</evidence>
<dbReference type="AlphaFoldDB" id="A0A7K0E1U2"/>
<dbReference type="EMBL" id="WEGI01000058">
    <property type="protein sequence ID" value="MQY32056.1"/>
    <property type="molecule type" value="Genomic_DNA"/>
</dbReference>
<proteinExistence type="predicted"/>
<sequence length="123" mass="13612">MKHDDTSWFDEDAPLLRSYAVTRGRTVGAGHELDILTLVVIADHPPRLRYTEPEYTDILNLCRTPQSVAEVSAHLKLPLAVSKILVADLIGDGYLDSRAPIQTDVGPNDVNLLRAVLDGIRRL</sequence>
<comment type="caution">
    <text evidence="1">The sequence shown here is derived from an EMBL/GenBank/DDBJ whole genome shotgun (WGS) entry which is preliminary data.</text>
</comment>
<dbReference type="PANTHER" id="PTHR36221">
    <property type="entry name" value="DUF742 DOMAIN-CONTAINING PROTEIN"/>
    <property type="match status" value="1"/>
</dbReference>